<protein>
    <submittedName>
        <fullName evidence="2">Helix-turn-helix transcriptional regulator</fullName>
    </submittedName>
</protein>
<proteinExistence type="predicted"/>
<keyword evidence="3" id="KW-1185">Reference proteome</keyword>
<gene>
    <name evidence="2" type="ORF">O3P16_12385</name>
</gene>
<sequence length="83" mass="9497">MNASLNISEIEQYVIDYIRTLRHKKGLSQEDIAHILGITSAFIGNIESSKNRAKYNLNHINVLAEYFDLSPQEFLPKKAYPTT</sequence>
<evidence type="ECO:0000313" key="2">
    <source>
        <dbReference type="EMBL" id="MDA3615610.1"/>
    </source>
</evidence>
<accession>A0ABT4ULC3</accession>
<dbReference type="CDD" id="cd00093">
    <property type="entry name" value="HTH_XRE"/>
    <property type="match status" value="1"/>
</dbReference>
<dbReference type="InterPro" id="IPR010982">
    <property type="entry name" value="Lambda_DNA-bd_dom_sf"/>
</dbReference>
<dbReference type="EMBL" id="JAQGEF010000014">
    <property type="protein sequence ID" value="MDA3615610.1"/>
    <property type="molecule type" value="Genomic_DNA"/>
</dbReference>
<evidence type="ECO:0000259" key="1">
    <source>
        <dbReference type="PROSITE" id="PS50943"/>
    </source>
</evidence>
<dbReference type="SMART" id="SM00530">
    <property type="entry name" value="HTH_XRE"/>
    <property type="match status" value="1"/>
</dbReference>
<dbReference type="Gene3D" id="1.10.260.40">
    <property type="entry name" value="lambda repressor-like DNA-binding domains"/>
    <property type="match status" value="1"/>
</dbReference>
<name>A0ABT4ULC3_9BACT</name>
<comment type="caution">
    <text evidence="2">The sequence shown here is derived from an EMBL/GenBank/DDBJ whole genome shotgun (WGS) entry which is preliminary data.</text>
</comment>
<dbReference type="SUPFAM" id="SSF47413">
    <property type="entry name" value="lambda repressor-like DNA-binding domains"/>
    <property type="match status" value="1"/>
</dbReference>
<reference evidence="2 3" key="1">
    <citation type="submission" date="2022-12" db="EMBL/GenBank/DDBJ databases">
        <title>Chitinophagaceae gen. sp. nov., a new member of the family Chitinophagaceae, isolated from soil in a chemical factory.</title>
        <authorList>
            <person name="Ke Z."/>
        </authorList>
    </citation>
    <scope>NUCLEOTIDE SEQUENCE [LARGE SCALE GENOMIC DNA]</scope>
    <source>
        <strain evidence="2 3">LY-5</strain>
    </source>
</reference>
<organism evidence="2 3">
    <name type="scientific">Polluticaenibacter yanchengensis</name>
    <dbReference type="NCBI Taxonomy" id="3014562"/>
    <lineage>
        <taxon>Bacteria</taxon>
        <taxon>Pseudomonadati</taxon>
        <taxon>Bacteroidota</taxon>
        <taxon>Chitinophagia</taxon>
        <taxon>Chitinophagales</taxon>
        <taxon>Chitinophagaceae</taxon>
        <taxon>Polluticaenibacter</taxon>
    </lineage>
</organism>
<dbReference type="Pfam" id="PF12844">
    <property type="entry name" value="HTH_19"/>
    <property type="match status" value="1"/>
</dbReference>
<feature type="domain" description="HTH cro/C1-type" evidence="1">
    <location>
        <begin position="18"/>
        <end position="74"/>
    </location>
</feature>
<evidence type="ECO:0000313" key="3">
    <source>
        <dbReference type="Proteomes" id="UP001210231"/>
    </source>
</evidence>
<dbReference type="RefSeq" id="WP_407031937.1">
    <property type="nucleotide sequence ID" value="NZ_JAQGEF010000014.1"/>
</dbReference>
<dbReference type="InterPro" id="IPR001387">
    <property type="entry name" value="Cro/C1-type_HTH"/>
</dbReference>
<dbReference type="PROSITE" id="PS50943">
    <property type="entry name" value="HTH_CROC1"/>
    <property type="match status" value="1"/>
</dbReference>
<dbReference type="Proteomes" id="UP001210231">
    <property type="component" value="Unassembled WGS sequence"/>
</dbReference>